<keyword evidence="3" id="KW-1185">Reference proteome</keyword>
<sequence>MSGKDTANNSSNNNNNGGLTEDDGGLSSFTNFGGADGLDADTMNLFGSFTHDSMQGGLGDLGDAGFSSFTNDLSSFGVDLSSLEMSGAGDTSTVDLSSIQLMNLDDAQTSTAAAAASANADAADMVARLLGASTQPTVLPPAMDMGMLAQPALPLAGAKSRASSQSSDDMGDIPLAQLALMQPGGSQNPPAPQGLPVFSQTAAPLPTSQIPVAMPIPVSAQQQQQPSMAQSTGDNASLGFDSHGSSSGGSSAQVSAGIPAPSFVPALQPALEEVGSSGVSSTVLAHQPSGGPPPAQLLLDLRPPSCPSDAGTLAALDTLEQQLCSLLETASIAIRIMSGPQGEDAGEALGESQLKPTIRTFMQTVAEIQAAMRLQHRELAARRIPVRAAAGLHSDVAGAERDLALWSDAARLLADAIDTGLKISN</sequence>
<feature type="compositionally biased region" description="Low complexity" evidence="1">
    <location>
        <begin position="236"/>
        <end position="255"/>
    </location>
</feature>
<comment type="caution">
    <text evidence="2">The sequence shown here is derived from an EMBL/GenBank/DDBJ whole genome shotgun (WGS) entry which is preliminary data.</text>
</comment>
<organism evidence="2 3">
    <name type="scientific">Coemansia interrupta</name>
    <dbReference type="NCBI Taxonomy" id="1126814"/>
    <lineage>
        <taxon>Eukaryota</taxon>
        <taxon>Fungi</taxon>
        <taxon>Fungi incertae sedis</taxon>
        <taxon>Zoopagomycota</taxon>
        <taxon>Kickxellomycotina</taxon>
        <taxon>Kickxellomycetes</taxon>
        <taxon>Kickxellales</taxon>
        <taxon>Kickxellaceae</taxon>
        <taxon>Coemansia</taxon>
    </lineage>
</organism>
<feature type="compositionally biased region" description="Polar residues" evidence="1">
    <location>
        <begin position="226"/>
        <end position="235"/>
    </location>
</feature>
<dbReference type="AlphaFoldDB" id="A0A9W8HAA5"/>
<evidence type="ECO:0008006" key="4">
    <source>
        <dbReference type="Google" id="ProtNLM"/>
    </source>
</evidence>
<evidence type="ECO:0000256" key="1">
    <source>
        <dbReference type="SAM" id="MobiDB-lite"/>
    </source>
</evidence>
<name>A0A9W8HAA5_9FUNG</name>
<evidence type="ECO:0000313" key="3">
    <source>
        <dbReference type="Proteomes" id="UP001140172"/>
    </source>
</evidence>
<dbReference type="Proteomes" id="UP001140172">
    <property type="component" value="Unassembled WGS sequence"/>
</dbReference>
<reference evidence="2" key="1">
    <citation type="submission" date="2022-07" db="EMBL/GenBank/DDBJ databases">
        <title>Phylogenomic reconstructions and comparative analyses of Kickxellomycotina fungi.</title>
        <authorList>
            <person name="Reynolds N.K."/>
            <person name="Stajich J.E."/>
            <person name="Barry K."/>
            <person name="Grigoriev I.V."/>
            <person name="Crous P."/>
            <person name="Smith M.E."/>
        </authorList>
    </citation>
    <scope>NUCLEOTIDE SEQUENCE</scope>
    <source>
        <strain evidence="2">BCRC 34489</strain>
    </source>
</reference>
<gene>
    <name evidence="2" type="ORF">GGI15_003548</name>
</gene>
<accession>A0A9W8HAA5</accession>
<feature type="region of interest" description="Disordered" evidence="1">
    <location>
        <begin position="1"/>
        <end position="26"/>
    </location>
</feature>
<proteinExistence type="predicted"/>
<dbReference type="OrthoDB" id="5560285at2759"/>
<dbReference type="EMBL" id="JANBUM010000251">
    <property type="protein sequence ID" value="KAJ2780411.1"/>
    <property type="molecule type" value="Genomic_DNA"/>
</dbReference>
<feature type="region of interest" description="Disordered" evidence="1">
    <location>
        <begin position="218"/>
        <end position="255"/>
    </location>
</feature>
<protein>
    <recommendedName>
        <fullName evidence="4">Mediator complex subunit 11</fullName>
    </recommendedName>
</protein>
<dbReference type="Gene3D" id="1.10.287.3490">
    <property type="match status" value="1"/>
</dbReference>
<evidence type="ECO:0000313" key="2">
    <source>
        <dbReference type="EMBL" id="KAJ2780411.1"/>
    </source>
</evidence>